<dbReference type="PANTHER" id="PTHR12874:SF9">
    <property type="entry name" value="F-BOX ONLY PROTEIN 48"/>
    <property type="match status" value="1"/>
</dbReference>
<gene>
    <name evidence="4" type="ORF">CORC01_11992</name>
</gene>
<dbReference type="GO" id="GO:0019005">
    <property type="term" value="C:SCF ubiquitin ligase complex"/>
    <property type="evidence" value="ECO:0007669"/>
    <property type="project" value="TreeGrafter"/>
</dbReference>
<keyword evidence="1" id="KW-0833">Ubl conjugation pathway</keyword>
<dbReference type="Pfam" id="PF19270">
    <property type="entry name" value="FBO_C"/>
    <property type="match status" value="1"/>
</dbReference>
<dbReference type="EMBL" id="MJBS01000139">
    <property type="protein sequence ID" value="OHE92711.1"/>
    <property type="molecule type" value="Genomic_DNA"/>
</dbReference>
<feature type="compositionally biased region" description="Low complexity" evidence="2">
    <location>
        <begin position="154"/>
        <end position="174"/>
    </location>
</feature>
<dbReference type="GO" id="GO:0031146">
    <property type="term" value="P:SCF-dependent proteasomal ubiquitin-dependent protein catabolic process"/>
    <property type="evidence" value="ECO:0007669"/>
    <property type="project" value="TreeGrafter"/>
</dbReference>
<dbReference type="PANTHER" id="PTHR12874">
    <property type="entry name" value="F-BOX ONLY PROTEIN 48-RELATED"/>
    <property type="match status" value="1"/>
</dbReference>
<dbReference type="Proteomes" id="UP000176998">
    <property type="component" value="Unassembled WGS sequence"/>
</dbReference>
<evidence type="ECO:0000256" key="1">
    <source>
        <dbReference type="ARBA" id="ARBA00022786"/>
    </source>
</evidence>
<dbReference type="InterPro" id="IPR001810">
    <property type="entry name" value="F-box_dom"/>
</dbReference>
<dbReference type="GeneID" id="34565124"/>
<evidence type="ECO:0000313" key="4">
    <source>
        <dbReference type="EMBL" id="OHE92711.1"/>
    </source>
</evidence>
<dbReference type="Pfam" id="PF12937">
    <property type="entry name" value="F-box-like"/>
    <property type="match status" value="1"/>
</dbReference>
<dbReference type="GO" id="GO:0005737">
    <property type="term" value="C:cytoplasm"/>
    <property type="evidence" value="ECO:0007669"/>
    <property type="project" value="TreeGrafter"/>
</dbReference>
<dbReference type="PROSITE" id="PS50181">
    <property type="entry name" value="FBOX"/>
    <property type="match status" value="1"/>
</dbReference>
<feature type="domain" description="F-box" evidence="3">
    <location>
        <begin position="205"/>
        <end position="255"/>
    </location>
</feature>
<dbReference type="RefSeq" id="XP_022469879.1">
    <property type="nucleotide sequence ID" value="XM_022623614.1"/>
</dbReference>
<comment type="caution">
    <text evidence="4">The sequence shown here is derived from an EMBL/GenBank/DDBJ whole genome shotgun (WGS) entry which is preliminary data.</text>
</comment>
<feature type="compositionally biased region" description="Basic and acidic residues" evidence="2">
    <location>
        <begin position="22"/>
        <end position="41"/>
    </location>
</feature>
<organism evidence="4 5">
    <name type="scientific">Colletotrichum orchidophilum</name>
    <dbReference type="NCBI Taxonomy" id="1209926"/>
    <lineage>
        <taxon>Eukaryota</taxon>
        <taxon>Fungi</taxon>
        <taxon>Dikarya</taxon>
        <taxon>Ascomycota</taxon>
        <taxon>Pezizomycotina</taxon>
        <taxon>Sordariomycetes</taxon>
        <taxon>Hypocreomycetidae</taxon>
        <taxon>Glomerellales</taxon>
        <taxon>Glomerellaceae</taxon>
        <taxon>Colletotrichum</taxon>
    </lineage>
</organism>
<evidence type="ECO:0000259" key="3">
    <source>
        <dbReference type="PROSITE" id="PS50181"/>
    </source>
</evidence>
<feature type="compositionally biased region" description="Polar residues" evidence="2">
    <location>
        <begin position="84"/>
        <end position="95"/>
    </location>
</feature>
<feature type="compositionally biased region" description="Basic and acidic residues" evidence="2">
    <location>
        <begin position="1"/>
        <end position="14"/>
    </location>
</feature>
<accession>A0A1G4AUD3</accession>
<dbReference type="AlphaFoldDB" id="A0A1G4AUD3"/>
<dbReference type="STRING" id="1209926.A0A1G4AUD3"/>
<feature type="region of interest" description="Disordered" evidence="2">
    <location>
        <begin position="150"/>
        <end position="174"/>
    </location>
</feature>
<dbReference type="InterPro" id="IPR036047">
    <property type="entry name" value="F-box-like_dom_sf"/>
</dbReference>
<protein>
    <submittedName>
        <fullName evidence="4">F-box domain-containing protein</fullName>
    </submittedName>
</protein>
<name>A0A1G4AUD3_9PEZI</name>
<dbReference type="InterPro" id="IPR045464">
    <property type="entry name" value="Hrt3/FBXO9_C"/>
</dbReference>
<sequence>MADEPPKLDSELESFRQQWQTELKHKREVPEAREPRSKREASSSSKQSVAAEIPKSVVAKRSQVEEDEEYAQSLVFDEPAPIVSGSNLEGQSGPSTKEAKELVSALDHFEEAVEKEAIGSLGDSLKLYRKAFRMDNRVDLAYRKKHFPTGVAKAPQPSASGPTAAAASSTSKPAETQTMSELIAGFSGLCVSAAPPPVEGDPVPPCPIAGMPEEILVHIFKDVAVLDVGDFVRLSLVCKRFAYIAATEQQIWRRIALGTEFGFAGMHYHWQRGVSWEPLDEEQEQDNGDLGYVTMQELAQRRKEESENTALTLLPELYASSWQNMFRHRPRIRFNGCYISTVNYIRSGQANANQITWNSPVHIVTYYRYLRFFRDGTAISLLTTDEPAHVVHYMTKDLLEHHRGGGGAHLPSVVLQHGFRGRWRLSSNLDHPDRPLGEVEGDLAVETEGVGAKYTYRMYLEMRNAGKGARNTKLVWKGFYSYNKLTDDLGEFALKNDKPFFFSRVKSYGVGE</sequence>
<evidence type="ECO:0000313" key="5">
    <source>
        <dbReference type="Proteomes" id="UP000176998"/>
    </source>
</evidence>
<dbReference type="Gene3D" id="1.20.1280.50">
    <property type="match status" value="1"/>
</dbReference>
<feature type="region of interest" description="Disordered" evidence="2">
    <location>
        <begin position="1"/>
        <end position="95"/>
    </location>
</feature>
<reference evidence="4 5" key="1">
    <citation type="submission" date="2016-09" db="EMBL/GenBank/DDBJ databases">
        <authorList>
            <person name="Capua I."/>
            <person name="De Benedictis P."/>
            <person name="Joannis T."/>
            <person name="Lombin L.H."/>
            <person name="Cattoli G."/>
        </authorList>
    </citation>
    <scope>NUCLEOTIDE SEQUENCE [LARGE SCALE GENOMIC DNA]</scope>
    <source>
        <strain evidence="4 5">IMI 309357</strain>
    </source>
</reference>
<proteinExistence type="predicted"/>
<evidence type="ECO:0000256" key="2">
    <source>
        <dbReference type="SAM" id="MobiDB-lite"/>
    </source>
</evidence>
<keyword evidence="5" id="KW-1185">Reference proteome</keyword>
<dbReference type="SUPFAM" id="SSF81383">
    <property type="entry name" value="F-box domain"/>
    <property type="match status" value="1"/>
</dbReference>
<dbReference type="OrthoDB" id="2117972at2759"/>